<dbReference type="PANTHER" id="PTHR42981:SF2">
    <property type="entry name" value="PYRUVATE DEHYDROGENASE [UBIQUINONE]"/>
    <property type="match status" value="1"/>
</dbReference>
<dbReference type="InterPro" id="IPR029061">
    <property type="entry name" value="THDP-binding"/>
</dbReference>
<organism evidence="2 3">
    <name type="scientific">Jeotgalicoccus aerolatus</name>
    <dbReference type="NCBI Taxonomy" id="709510"/>
    <lineage>
        <taxon>Bacteria</taxon>
        <taxon>Bacillati</taxon>
        <taxon>Bacillota</taxon>
        <taxon>Bacilli</taxon>
        <taxon>Bacillales</taxon>
        <taxon>Staphylococcaceae</taxon>
        <taxon>Jeotgalicoccus</taxon>
    </lineage>
</organism>
<dbReference type="PANTHER" id="PTHR42981">
    <property type="entry name" value="PYRUVATE DEHYDROGENASE [UBIQUINONE]"/>
    <property type="match status" value="1"/>
</dbReference>
<evidence type="ECO:0000313" key="3">
    <source>
        <dbReference type="Proteomes" id="UP001519348"/>
    </source>
</evidence>
<keyword evidence="3" id="KW-1185">Reference proteome</keyword>
<dbReference type="Proteomes" id="UP001519348">
    <property type="component" value="Unassembled WGS sequence"/>
</dbReference>
<evidence type="ECO:0000259" key="1">
    <source>
        <dbReference type="Pfam" id="PF02776"/>
    </source>
</evidence>
<accession>A0ABS4HQA0</accession>
<name>A0ABS4HQA0_9STAP</name>
<dbReference type="SUPFAM" id="SSF52518">
    <property type="entry name" value="Thiamin diphosphate-binding fold (THDP-binding)"/>
    <property type="match status" value="1"/>
</dbReference>
<sequence length="101" mass="10892">MPKKIKANHALISALKAWDIDHVYGIPGDSIDAVVDGLKVVEDEIDFYHVRHEEVASLAASSFTKLTGKIGVALSIGGPGAIHLINGMYDAKLDNIPQWGR</sequence>
<comment type="caution">
    <text evidence="2">The sequence shown here is derived from an EMBL/GenBank/DDBJ whole genome shotgun (WGS) entry which is preliminary data.</text>
</comment>
<gene>
    <name evidence="2" type="ORF">J2Z27_002169</name>
</gene>
<dbReference type="EMBL" id="JAGGKN010000007">
    <property type="protein sequence ID" value="MBP1953088.1"/>
    <property type="molecule type" value="Genomic_DNA"/>
</dbReference>
<dbReference type="Gene3D" id="3.40.50.970">
    <property type="match status" value="1"/>
</dbReference>
<dbReference type="InterPro" id="IPR047211">
    <property type="entry name" value="POXB-like"/>
</dbReference>
<dbReference type="InterPro" id="IPR012001">
    <property type="entry name" value="Thiamin_PyroP_enz_TPP-bd_dom"/>
</dbReference>
<evidence type="ECO:0000313" key="2">
    <source>
        <dbReference type="EMBL" id="MBP1953088.1"/>
    </source>
</evidence>
<protein>
    <submittedName>
        <fullName evidence="2">Thiamine pyrophosphate-dependent acetolactate synthase large subunit-like protein</fullName>
    </submittedName>
</protein>
<feature type="domain" description="Thiamine pyrophosphate enzyme N-terminal TPP-binding" evidence="1">
    <location>
        <begin position="6"/>
        <end position="97"/>
    </location>
</feature>
<dbReference type="Pfam" id="PF02776">
    <property type="entry name" value="TPP_enzyme_N"/>
    <property type="match status" value="1"/>
</dbReference>
<reference evidence="2 3" key="1">
    <citation type="submission" date="2021-03" db="EMBL/GenBank/DDBJ databases">
        <title>Genomic Encyclopedia of Type Strains, Phase IV (KMG-IV): sequencing the most valuable type-strain genomes for metagenomic binning, comparative biology and taxonomic classification.</title>
        <authorList>
            <person name="Goeker M."/>
        </authorList>
    </citation>
    <scope>NUCLEOTIDE SEQUENCE [LARGE SCALE GENOMIC DNA]</scope>
    <source>
        <strain evidence="2 3">DSM 22420</strain>
    </source>
</reference>
<proteinExistence type="predicted"/>